<protein>
    <submittedName>
        <fullName evidence="1">Uncharacterized protein</fullName>
    </submittedName>
</protein>
<gene>
    <name evidence="1" type="ORF">CfP315_0913</name>
</gene>
<sequence length="247" mass="28149">MKKLILIGHKNSILPTKTSIKAFRLIGRRLASKYSPTVKIEMNGVEEKLDIEEVRKEFAEKMSGRIFKAKPGNVSIGNYYKNEPKGSKQSFVGKIGLESLKSSTQSEESDSDLTLHFSLSVSTKTFQTNLKINDNNKIRVTLTSPNYFLWRPAVLCKELFIKAKKIMDQEFEIKSYKEFVEKSLVGFGDQELTINLNANNSGRNTMSIAFLAFYRSVTNPRANQDNNLIKLKMTKEEEEQEGFEVIN</sequence>
<proteinExistence type="predicted"/>
<evidence type="ECO:0000313" key="1">
    <source>
        <dbReference type="EMBL" id="BED92297.1"/>
    </source>
</evidence>
<dbReference type="EMBL" id="AP027924">
    <property type="protein sequence ID" value="BED92297.1"/>
    <property type="molecule type" value="Genomic_DNA"/>
</dbReference>
<accession>A0AA48I1Z6</accession>
<reference evidence="1" key="1">
    <citation type="journal article" date="2023" name="ISME J.">
        <title>Emergence of putative energy parasites within Clostridia revealed by genome analysis of a novel endosymbiotic clade.</title>
        <authorList>
            <person name="Takahashi K."/>
            <person name="Kuwahara H."/>
            <person name="Horikawa Y."/>
            <person name="Izawa K."/>
            <person name="Kato D."/>
            <person name="Inagaki T."/>
            <person name="Yuki M."/>
            <person name="Ohkuma M."/>
            <person name="Hongoh Y."/>
        </authorList>
    </citation>
    <scope>NUCLEOTIDE SEQUENCE</scope>
    <source>
        <strain evidence="1">CfP3-15</strain>
    </source>
</reference>
<dbReference type="AlphaFoldDB" id="A0AA48I1Z6"/>
<organism evidence="1">
    <name type="scientific">Candidatus Improbicoccus pseudotrichonymphae</name>
    <dbReference type="NCBI Taxonomy" id="3033792"/>
    <lineage>
        <taxon>Bacteria</taxon>
        <taxon>Bacillati</taxon>
        <taxon>Bacillota</taxon>
        <taxon>Clostridia</taxon>
        <taxon>Candidatus Improbicoccus</taxon>
    </lineage>
</organism>
<name>A0AA48I1Z6_9FIRM</name>
<dbReference type="Proteomes" id="UP001337580">
    <property type="component" value="Chromosome"/>
</dbReference>
<dbReference type="KEGG" id="ips:CfP315_0913"/>